<dbReference type="PANTHER" id="PTHR14950:SF37">
    <property type="entry name" value="ENDORIBONUCLEASE DICER"/>
    <property type="match status" value="1"/>
</dbReference>
<dbReference type="PROSITE" id="PS51194">
    <property type="entry name" value="HELICASE_CTER"/>
    <property type="match status" value="1"/>
</dbReference>
<dbReference type="SMART" id="SM00535">
    <property type="entry name" value="RIBOc"/>
    <property type="match status" value="2"/>
</dbReference>
<evidence type="ECO:0000256" key="3">
    <source>
        <dbReference type="ARBA" id="ARBA00022741"/>
    </source>
</evidence>
<feature type="coiled-coil region" evidence="9">
    <location>
        <begin position="546"/>
        <end position="577"/>
    </location>
</feature>
<dbReference type="EMBL" id="BAAFSV010000004">
    <property type="protein sequence ID" value="GAB1318161.1"/>
    <property type="molecule type" value="Genomic_DNA"/>
</dbReference>
<evidence type="ECO:0000259" key="14">
    <source>
        <dbReference type="PROSITE" id="PS51327"/>
    </source>
</evidence>
<dbReference type="Pfam" id="PF00270">
    <property type="entry name" value="DEAD"/>
    <property type="match status" value="1"/>
</dbReference>
<keyword evidence="7" id="KW-0051">Antiviral defense</keyword>
<dbReference type="SMART" id="SM00487">
    <property type="entry name" value="DEXDc"/>
    <property type="match status" value="1"/>
</dbReference>
<dbReference type="InterPro" id="IPR001650">
    <property type="entry name" value="Helicase_C-like"/>
</dbReference>
<dbReference type="GeneID" id="98179114"/>
<dbReference type="Proteomes" id="UP001628179">
    <property type="component" value="Unassembled WGS sequence"/>
</dbReference>
<feature type="region of interest" description="Disordered" evidence="10">
    <location>
        <begin position="1"/>
        <end position="34"/>
    </location>
</feature>
<evidence type="ECO:0000259" key="13">
    <source>
        <dbReference type="PROSITE" id="PS51194"/>
    </source>
</evidence>
<organism evidence="15 16">
    <name type="scientific">Madurella fahalii</name>
    <dbReference type="NCBI Taxonomy" id="1157608"/>
    <lineage>
        <taxon>Eukaryota</taxon>
        <taxon>Fungi</taxon>
        <taxon>Dikarya</taxon>
        <taxon>Ascomycota</taxon>
        <taxon>Pezizomycotina</taxon>
        <taxon>Sordariomycetes</taxon>
        <taxon>Sordariomycetidae</taxon>
        <taxon>Sordariales</taxon>
        <taxon>Sordariales incertae sedis</taxon>
        <taxon>Madurella</taxon>
    </lineage>
</organism>
<keyword evidence="2" id="KW-0677">Repeat</keyword>
<dbReference type="PROSITE" id="PS50142">
    <property type="entry name" value="RNASE_3_2"/>
    <property type="match status" value="2"/>
</dbReference>
<dbReference type="InterPro" id="IPR005034">
    <property type="entry name" value="Dicer_dimerisation"/>
</dbReference>
<dbReference type="Gene3D" id="1.10.1520.10">
    <property type="entry name" value="Ribonuclease III domain"/>
    <property type="match status" value="2"/>
</dbReference>
<evidence type="ECO:0000259" key="11">
    <source>
        <dbReference type="PROSITE" id="PS50142"/>
    </source>
</evidence>
<dbReference type="SUPFAM" id="SSF69065">
    <property type="entry name" value="RNase III domain-like"/>
    <property type="match status" value="2"/>
</dbReference>
<evidence type="ECO:0000259" key="12">
    <source>
        <dbReference type="PROSITE" id="PS51192"/>
    </source>
</evidence>
<evidence type="ECO:0000256" key="10">
    <source>
        <dbReference type="SAM" id="MobiDB-lite"/>
    </source>
</evidence>
<dbReference type="PANTHER" id="PTHR14950">
    <property type="entry name" value="DICER-RELATED"/>
    <property type="match status" value="1"/>
</dbReference>
<keyword evidence="8" id="KW-0694">RNA-binding</keyword>
<feature type="domain" description="RNase III" evidence="11">
    <location>
        <begin position="1143"/>
        <end position="1325"/>
    </location>
</feature>
<dbReference type="InterPro" id="IPR014001">
    <property type="entry name" value="Helicase_ATP-bd"/>
</dbReference>
<dbReference type="Gene3D" id="3.40.50.300">
    <property type="entry name" value="P-loop containing nucleotide triphosphate hydrolases"/>
    <property type="match status" value="2"/>
</dbReference>
<dbReference type="Gene3D" id="3.30.160.380">
    <property type="entry name" value="Dicer dimerisation domain"/>
    <property type="match status" value="1"/>
</dbReference>
<evidence type="ECO:0000256" key="8">
    <source>
        <dbReference type="PROSITE-ProRule" id="PRU00657"/>
    </source>
</evidence>
<evidence type="ECO:0000313" key="15">
    <source>
        <dbReference type="EMBL" id="GAB1318161.1"/>
    </source>
</evidence>
<sequence length="1426" mass="159326">MENDESSVQYGRRIGPRPLPGKDHQALSSSNVLGPVDASPGDVVEYQCAMAARAYQIEMYEESLKGNTIVAMDTGSGKTHVAMLRIIEELRNTDPDKRVWFLAPTVTLCKQQCQALQTHIRSVQTRSFTSADNVDAWTSKELWDEVLKNIRIAVATPEVLRNALSHKFVDMSSIALIVFDEAHHCVGKSNAAKIMDEYAHDKRQGRPVPHILGLTASPTTGTRKVDLGKLEERMNADCKTPTVYRDTLLSHANRPTITRCTYENTPVDSLPGSITSLRAAYTSLRVEDDPDVIRWISEANEQSLERLKGVLERGKKTFIQAQMGSLVNRSERMCEQLGPLAAEIYLVKVTSMFIASVTSNGAHYLTWDHSSRVYLAQALHQVVVDKTALAKMTESDAISNKMRCLIQVLSAQIRGTRGIIFVTERASAIVISHLLSRHAFVKEIFRVGAMVGTSRREAGRQDLGDVLSAVEQDNALHQFRNGEVNLLVATSVLEEGIDVPACSLVIDFDEPSSLKAFIQRRGRARQAKSNYIMLVDKNSRQSPATWEKLEQEMREEYEKKDRELRRLERLALTEEDSNRQFRVPSTGALLEMDSAKTHLQVFCARVSPRRYTNKSPYYIVQELTESSAGKTSWDHNPPLLKAKVVLPAFIAPPFRITWSKKAWRSEKNATKDAAFEAYLRLYQSGLVNEHLLPLIPDAPDGPDLAENSTIPVSEQINPWVSVAKAWRCGGTVRRYAITLEDHNGNTKCTVDMVLPADIQQMEPIPIYWNDTEMWRVHINRAQPDSQERLDVDHTANLLALSYGHRWQIEKRQQLVIFRAPEADFGAQKRKIMVDMKHVDSGFNGLVRDVDDGDRPFVLSALRQAEPSSGRRNVCSDSDGDNTESQLEAVVENWPPRANFLHQKSGSSTDEGGGDEGSTRPLFTLSPSRLRIDSMEKLYSEFGLLIPAVLHKVEGHLLAQDLYRALLSEGATGSGVEINLIRSAITAPVRMEREYQRLEFVGDTCLKLLISVYLTAKHPDWPGKFLTTGRSRIISKANLCGAALKRGLDGFILTRTFNAASWRPSYLDDFSETIDSTATRTLAVKTLADAVKALIGAGRIAGGHPTALVWTKALLCEVDLPSLEVGRRQLFDSIAGDEPLSRLLEPLETLASYSFKKKTLLMEATTHSSDHTNHYCYDRLAFLGNSIIESVIVDEIRASKKPLSAAQMTRYRAAVVNRHYLGFVALEWHVTQLRTNVVSDAVTGSLRKTQDSTKFSLCHFLSHQSRELAKEMSLVESRFASLRDGIIRAIESGACHPWAPLAELRANEFCAEMVESLVGAIWVDSGSMESCRKVLDRMGVLPYLRRIIRDQVRTIHPKEEVNILAGSEEVRYETSEAAAEGRTRHMRCVLYVGDKMVTEAHGTVGVDEVQVKAAAQAVQLMKCVRKD</sequence>
<comment type="caution">
    <text evidence="15">The sequence shown here is derived from an EMBL/GenBank/DDBJ whole genome shotgun (WGS) entry which is preliminary data.</text>
</comment>
<keyword evidence="16" id="KW-1185">Reference proteome</keyword>
<keyword evidence="5" id="KW-0347">Helicase</keyword>
<dbReference type="SMART" id="SM00490">
    <property type="entry name" value="HELICc"/>
    <property type="match status" value="1"/>
</dbReference>
<accession>A0ABQ0GK97</accession>
<evidence type="ECO:0000256" key="6">
    <source>
        <dbReference type="ARBA" id="ARBA00022840"/>
    </source>
</evidence>
<gene>
    <name evidence="15" type="primary">DCL2_2</name>
    <name evidence="15" type="ORF">MFIFM68171_08371</name>
</gene>
<evidence type="ECO:0000313" key="16">
    <source>
        <dbReference type="Proteomes" id="UP001628179"/>
    </source>
</evidence>
<reference evidence="15 16" key="1">
    <citation type="submission" date="2024-09" db="EMBL/GenBank/DDBJ databases">
        <title>Itraconazole resistance in Madurella fahalii resulting from another homologue of gene encoding cytochrome P450 14-alpha sterol demethylase (CYP51).</title>
        <authorList>
            <person name="Yoshioka I."/>
            <person name="Fahal A.H."/>
            <person name="Kaneko S."/>
            <person name="Yaguchi T."/>
        </authorList>
    </citation>
    <scope>NUCLEOTIDE SEQUENCE [LARGE SCALE GENOMIC DNA]</scope>
    <source>
        <strain evidence="15 16">IFM 68171</strain>
    </source>
</reference>
<evidence type="ECO:0000256" key="7">
    <source>
        <dbReference type="ARBA" id="ARBA00023118"/>
    </source>
</evidence>
<feature type="domain" description="RNase III" evidence="11">
    <location>
        <begin position="934"/>
        <end position="1102"/>
    </location>
</feature>
<evidence type="ECO:0000256" key="5">
    <source>
        <dbReference type="ARBA" id="ARBA00022806"/>
    </source>
</evidence>
<keyword evidence="3" id="KW-0547">Nucleotide-binding</keyword>
<proteinExistence type="inferred from homology"/>
<dbReference type="SUPFAM" id="SSF52540">
    <property type="entry name" value="P-loop containing nucleoside triphosphate hydrolases"/>
    <property type="match status" value="1"/>
</dbReference>
<dbReference type="Pfam" id="PF00636">
    <property type="entry name" value="Ribonuclease_3"/>
    <property type="match status" value="1"/>
</dbReference>
<dbReference type="PROSITE" id="PS51327">
    <property type="entry name" value="DICER_DSRBF"/>
    <property type="match status" value="1"/>
</dbReference>
<feature type="domain" description="Dicer dsRNA-binding fold" evidence="14">
    <location>
        <begin position="595"/>
        <end position="701"/>
    </location>
</feature>
<dbReference type="InterPro" id="IPR036389">
    <property type="entry name" value="RNase_III_sf"/>
</dbReference>
<feature type="domain" description="Helicase C-terminal" evidence="13">
    <location>
        <begin position="404"/>
        <end position="565"/>
    </location>
</feature>
<dbReference type="PROSITE" id="PS51192">
    <property type="entry name" value="HELICASE_ATP_BIND_1"/>
    <property type="match status" value="1"/>
</dbReference>
<dbReference type="InterPro" id="IPR000999">
    <property type="entry name" value="RNase_III_dom"/>
</dbReference>
<feature type="region of interest" description="Disordered" evidence="10">
    <location>
        <begin position="899"/>
        <end position="921"/>
    </location>
</feature>
<protein>
    <submittedName>
        <fullName evidence="15">Dicer-like protein 2</fullName>
    </submittedName>
</protein>
<dbReference type="InterPro" id="IPR038248">
    <property type="entry name" value="Dicer_dimer_sf"/>
</dbReference>
<keyword evidence="9" id="KW-0175">Coiled coil</keyword>
<comment type="similarity">
    <text evidence="8">Belongs to the helicase family. Dicer subfamily.</text>
</comment>
<feature type="domain" description="Helicase ATP-binding" evidence="12">
    <location>
        <begin position="59"/>
        <end position="236"/>
    </location>
</feature>
<keyword evidence="4" id="KW-0378">Hydrolase</keyword>
<dbReference type="InterPro" id="IPR011545">
    <property type="entry name" value="DEAD/DEAH_box_helicase_dom"/>
</dbReference>
<dbReference type="Pfam" id="PF00271">
    <property type="entry name" value="Helicase_C"/>
    <property type="match status" value="1"/>
</dbReference>
<dbReference type="Pfam" id="PF03368">
    <property type="entry name" value="Dicer_dimer"/>
    <property type="match status" value="1"/>
</dbReference>
<evidence type="ECO:0000256" key="2">
    <source>
        <dbReference type="ARBA" id="ARBA00022737"/>
    </source>
</evidence>
<evidence type="ECO:0000256" key="1">
    <source>
        <dbReference type="ARBA" id="ARBA00022721"/>
    </source>
</evidence>
<dbReference type="CDD" id="cd18034">
    <property type="entry name" value="DEXHc_dicer"/>
    <property type="match status" value="1"/>
</dbReference>
<dbReference type="InterPro" id="IPR027417">
    <property type="entry name" value="P-loop_NTPase"/>
</dbReference>
<keyword evidence="1" id="KW-0930">Antiviral protein</keyword>
<evidence type="ECO:0000256" key="4">
    <source>
        <dbReference type="ARBA" id="ARBA00022801"/>
    </source>
</evidence>
<name>A0ABQ0GK97_9PEZI</name>
<evidence type="ECO:0000256" key="9">
    <source>
        <dbReference type="SAM" id="Coils"/>
    </source>
</evidence>
<dbReference type="CDD" id="cd00593">
    <property type="entry name" value="RIBOc"/>
    <property type="match status" value="2"/>
</dbReference>
<dbReference type="Pfam" id="PF14622">
    <property type="entry name" value="Ribonucleas_3_3"/>
    <property type="match status" value="1"/>
</dbReference>
<dbReference type="RefSeq" id="XP_070919892.1">
    <property type="nucleotide sequence ID" value="XM_071063791.1"/>
</dbReference>
<keyword evidence="6" id="KW-0067">ATP-binding</keyword>